<proteinExistence type="predicted"/>
<keyword evidence="1" id="KW-0472">Membrane</keyword>
<feature type="transmembrane region" description="Helical" evidence="1">
    <location>
        <begin position="7"/>
        <end position="30"/>
    </location>
</feature>
<evidence type="ECO:0000313" key="2">
    <source>
        <dbReference type="EMBL" id="MBY5950545.1"/>
    </source>
</evidence>
<feature type="transmembrane region" description="Helical" evidence="1">
    <location>
        <begin position="55"/>
        <end position="77"/>
    </location>
</feature>
<accession>A0ABS7N3G1</accession>
<evidence type="ECO:0000313" key="3">
    <source>
        <dbReference type="Proteomes" id="UP000766609"/>
    </source>
</evidence>
<reference evidence="2 3" key="1">
    <citation type="submission" date="2021-06" db="EMBL/GenBank/DDBJ databases">
        <title>44 bacteria genomes isolated from Dapeng, Shenzhen.</title>
        <authorList>
            <person name="Zheng W."/>
            <person name="Yu S."/>
            <person name="Huang Y."/>
        </authorList>
    </citation>
    <scope>NUCLEOTIDE SEQUENCE [LARGE SCALE GENOMIC DNA]</scope>
    <source>
        <strain evidence="2 3">DP5N14-6</strain>
    </source>
</reference>
<feature type="transmembrane region" description="Helical" evidence="1">
    <location>
        <begin position="125"/>
        <end position="145"/>
    </location>
</feature>
<keyword evidence="1" id="KW-0812">Transmembrane</keyword>
<keyword evidence="1" id="KW-1133">Transmembrane helix</keyword>
<keyword evidence="3" id="KW-1185">Reference proteome</keyword>
<comment type="caution">
    <text evidence="2">The sequence shown here is derived from an EMBL/GenBank/DDBJ whole genome shotgun (WGS) entry which is preliminary data.</text>
</comment>
<dbReference type="RefSeq" id="WP_222583452.1">
    <property type="nucleotide sequence ID" value="NZ_JAHVHP010000001.1"/>
</dbReference>
<protein>
    <recommendedName>
        <fullName evidence="4">Paraquat-inducible protein A</fullName>
    </recommendedName>
</protein>
<gene>
    <name evidence="2" type="ORF">KUV23_06145</name>
</gene>
<dbReference type="EMBL" id="JAHVHP010000001">
    <property type="protein sequence ID" value="MBY5950545.1"/>
    <property type="molecule type" value="Genomic_DNA"/>
</dbReference>
<organism evidence="2 3">
    <name type="scientific">Algoriphagus marincola</name>
    <dbReference type="NCBI Taxonomy" id="264027"/>
    <lineage>
        <taxon>Bacteria</taxon>
        <taxon>Pseudomonadati</taxon>
        <taxon>Bacteroidota</taxon>
        <taxon>Cytophagia</taxon>
        <taxon>Cytophagales</taxon>
        <taxon>Cyclobacteriaceae</taxon>
        <taxon>Algoriphagus</taxon>
    </lineage>
</organism>
<feature type="transmembrane region" description="Helical" evidence="1">
    <location>
        <begin position="98"/>
        <end position="119"/>
    </location>
</feature>
<evidence type="ECO:0000256" key="1">
    <source>
        <dbReference type="SAM" id="Phobius"/>
    </source>
</evidence>
<evidence type="ECO:0008006" key="4">
    <source>
        <dbReference type="Google" id="ProtNLM"/>
    </source>
</evidence>
<dbReference type="Proteomes" id="UP000766609">
    <property type="component" value="Unassembled WGS sequence"/>
</dbReference>
<sequence length="176" mass="20082">MGYLLKILIVLLATLIVLGISLIVVALLAWDINSKMVLPEMLKSADFLHLVGDEIGTYLEVLTGIVALLYPISLSIISDAKGDYFNSEEVTTVVFKHWTYKALKWILGLLVFLTVLSFFKIENQILLFVILLVMTISLTFLFLFFKRLEKVIRDFADLVRKEEKSNIQKILRDGQN</sequence>
<name>A0ABS7N3G1_9BACT</name>